<gene>
    <name evidence="2" type="ORF">CHCC16736_0300</name>
</gene>
<reference evidence="2 3" key="1">
    <citation type="submission" date="2019-06" db="EMBL/GenBank/DDBJ databases">
        <title>Genome sequence analysis of &gt;100 Bacillus licheniformis strains suggests intrinsic resistance to this species.</title>
        <authorList>
            <person name="Wels M."/>
            <person name="Siezen R.J."/>
            <person name="Johansen E."/>
            <person name="Stuer-Lauridsen B."/>
            <person name="Bjerre K."/>
            <person name="Nielsen B.K.K."/>
        </authorList>
    </citation>
    <scope>NUCLEOTIDE SEQUENCE [LARGE SCALE GENOMIC DNA]</scope>
    <source>
        <strain evidence="2 3">BAC-16736</strain>
    </source>
</reference>
<dbReference type="AlphaFoldDB" id="A0A8B5YCG9"/>
<evidence type="ECO:0000256" key="1">
    <source>
        <dbReference type="SAM" id="MobiDB-lite"/>
    </source>
</evidence>
<comment type="caution">
    <text evidence="2">The sequence shown here is derived from an EMBL/GenBank/DDBJ whole genome shotgun (WGS) entry which is preliminary data.</text>
</comment>
<evidence type="ECO:0000313" key="2">
    <source>
        <dbReference type="EMBL" id="TWL28205.1"/>
    </source>
</evidence>
<organism evidence="2 3">
    <name type="scientific">Bacillus licheniformis</name>
    <dbReference type="NCBI Taxonomy" id="1402"/>
    <lineage>
        <taxon>Bacteria</taxon>
        <taxon>Bacillati</taxon>
        <taxon>Bacillota</taxon>
        <taxon>Bacilli</taxon>
        <taxon>Bacillales</taxon>
        <taxon>Bacillaceae</taxon>
        <taxon>Bacillus</taxon>
    </lineage>
</organism>
<protein>
    <submittedName>
        <fullName evidence="2">Uncharacterized protein</fullName>
    </submittedName>
</protein>
<dbReference type="Proteomes" id="UP000435910">
    <property type="component" value="Unassembled WGS sequence"/>
</dbReference>
<sequence length="43" mass="4616">MYHESGRAQQLGVLGPLNNKTIKNKPCTVSSLCSDLSFPGKPV</sequence>
<proteinExistence type="predicted"/>
<feature type="region of interest" description="Disordered" evidence="1">
    <location>
        <begin position="1"/>
        <end position="21"/>
    </location>
</feature>
<evidence type="ECO:0000313" key="3">
    <source>
        <dbReference type="Proteomes" id="UP000435910"/>
    </source>
</evidence>
<name>A0A8B5YCG9_BACLI</name>
<accession>A0A8B5YCG9</accession>
<dbReference type="EMBL" id="NILC01000022">
    <property type="protein sequence ID" value="TWL28205.1"/>
    <property type="molecule type" value="Genomic_DNA"/>
</dbReference>